<organism evidence="1 2">
    <name type="scientific">Pleomassaria siparia CBS 279.74</name>
    <dbReference type="NCBI Taxonomy" id="1314801"/>
    <lineage>
        <taxon>Eukaryota</taxon>
        <taxon>Fungi</taxon>
        <taxon>Dikarya</taxon>
        <taxon>Ascomycota</taxon>
        <taxon>Pezizomycotina</taxon>
        <taxon>Dothideomycetes</taxon>
        <taxon>Pleosporomycetidae</taxon>
        <taxon>Pleosporales</taxon>
        <taxon>Pleomassariaceae</taxon>
        <taxon>Pleomassaria</taxon>
    </lineage>
</organism>
<gene>
    <name evidence="1" type="ORF">K504DRAFT_212383</name>
</gene>
<dbReference type="Proteomes" id="UP000799428">
    <property type="component" value="Unassembled WGS sequence"/>
</dbReference>
<protein>
    <submittedName>
        <fullName evidence="1">Uncharacterized protein</fullName>
    </submittedName>
</protein>
<accession>A0A6G1KJZ2</accession>
<sequence length="76" mass="8666">MCLSKMTVASGGRPGIPSWKLAEGNKDMSCDHCLKLNRLCIRIVKIDGEYRFGIQPVPENLREGSTWEDTRFWLLP</sequence>
<proteinExistence type="predicted"/>
<dbReference type="EMBL" id="MU005766">
    <property type="protein sequence ID" value="KAF2712802.1"/>
    <property type="molecule type" value="Genomic_DNA"/>
</dbReference>
<keyword evidence="2" id="KW-1185">Reference proteome</keyword>
<reference evidence="1" key="1">
    <citation type="journal article" date="2020" name="Stud. Mycol.">
        <title>101 Dothideomycetes genomes: a test case for predicting lifestyles and emergence of pathogens.</title>
        <authorList>
            <person name="Haridas S."/>
            <person name="Albert R."/>
            <person name="Binder M."/>
            <person name="Bloem J."/>
            <person name="Labutti K."/>
            <person name="Salamov A."/>
            <person name="Andreopoulos B."/>
            <person name="Baker S."/>
            <person name="Barry K."/>
            <person name="Bills G."/>
            <person name="Bluhm B."/>
            <person name="Cannon C."/>
            <person name="Castanera R."/>
            <person name="Culley D."/>
            <person name="Daum C."/>
            <person name="Ezra D."/>
            <person name="Gonzalez J."/>
            <person name="Henrissat B."/>
            <person name="Kuo A."/>
            <person name="Liang C."/>
            <person name="Lipzen A."/>
            <person name="Lutzoni F."/>
            <person name="Magnuson J."/>
            <person name="Mondo S."/>
            <person name="Nolan M."/>
            <person name="Ohm R."/>
            <person name="Pangilinan J."/>
            <person name="Park H.-J."/>
            <person name="Ramirez L."/>
            <person name="Alfaro M."/>
            <person name="Sun H."/>
            <person name="Tritt A."/>
            <person name="Yoshinaga Y."/>
            <person name="Zwiers L.-H."/>
            <person name="Turgeon B."/>
            <person name="Goodwin S."/>
            <person name="Spatafora J."/>
            <person name="Crous P."/>
            <person name="Grigoriev I."/>
        </authorList>
    </citation>
    <scope>NUCLEOTIDE SEQUENCE</scope>
    <source>
        <strain evidence="1">CBS 279.74</strain>
    </source>
</reference>
<name>A0A6G1KJZ2_9PLEO</name>
<dbReference type="OrthoDB" id="3797285at2759"/>
<dbReference type="AlphaFoldDB" id="A0A6G1KJZ2"/>
<evidence type="ECO:0000313" key="1">
    <source>
        <dbReference type="EMBL" id="KAF2712802.1"/>
    </source>
</evidence>
<evidence type="ECO:0000313" key="2">
    <source>
        <dbReference type="Proteomes" id="UP000799428"/>
    </source>
</evidence>